<dbReference type="InterPro" id="IPR036322">
    <property type="entry name" value="WD40_repeat_dom_sf"/>
</dbReference>
<dbReference type="RefSeq" id="XP_060124026.1">
    <property type="nucleotide sequence ID" value="XM_060268043.1"/>
</dbReference>
<dbReference type="InterPro" id="IPR015943">
    <property type="entry name" value="WD40/YVTN_repeat-like_dom_sf"/>
</dbReference>
<dbReference type="AlphaFoldDB" id="A0AAF0JCG0"/>
<protein>
    <submittedName>
        <fullName evidence="4">Autophagy protein</fullName>
    </submittedName>
</protein>
<keyword evidence="1" id="KW-0853">WD repeat</keyword>
<reference evidence="4" key="1">
    <citation type="submission" date="2023-03" db="EMBL/GenBank/DDBJ databases">
        <title>Mating type loci evolution in Malassezia.</title>
        <authorList>
            <person name="Coelho M.A."/>
        </authorList>
    </citation>
    <scope>NUCLEOTIDE SEQUENCE</scope>
    <source>
        <strain evidence="4">CBS 9431</strain>
    </source>
</reference>
<evidence type="ECO:0000256" key="3">
    <source>
        <dbReference type="ARBA" id="ARBA00025740"/>
    </source>
</evidence>
<keyword evidence="5" id="KW-1185">Reference proteome</keyword>
<dbReference type="GO" id="GO:0005737">
    <property type="term" value="C:cytoplasm"/>
    <property type="evidence" value="ECO:0007669"/>
    <property type="project" value="UniProtKB-ARBA"/>
</dbReference>
<dbReference type="InterPro" id="IPR001680">
    <property type="entry name" value="WD40_rpt"/>
</dbReference>
<dbReference type="EMBL" id="CP119966">
    <property type="protein sequence ID" value="WFD41129.1"/>
    <property type="molecule type" value="Genomic_DNA"/>
</dbReference>
<name>A0AAF0JCG0_9BASI</name>
<keyword evidence="2" id="KW-0677">Repeat</keyword>
<accession>A0AAF0JCG0</accession>
<evidence type="ECO:0000256" key="1">
    <source>
        <dbReference type="ARBA" id="ARBA00022574"/>
    </source>
</evidence>
<evidence type="ECO:0000313" key="5">
    <source>
        <dbReference type="Proteomes" id="UP001217754"/>
    </source>
</evidence>
<dbReference type="SMART" id="SM00320">
    <property type="entry name" value="WD40"/>
    <property type="match status" value="2"/>
</dbReference>
<proteinExistence type="inferred from homology"/>
<dbReference type="PANTHER" id="PTHR11227">
    <property type="entry name" value="WD-REPEAT PROTEIN INTERACTING WITH PHOSPHOINOSIDES WIPI -RELATED"/>
    <property type="match status" value="1"/>
</dbReference>
<dbReference type="Pfam" id="PF21032">
    <property type="entry name" value="PROPPIN"/>
    <property type="match status" value="1"/>
</dbReference>
<dbReference type="Gene3D" id="2.130.10.10">
    <property type="entry name" value="YVTN repeat-like/Quinoprotein amine dehydrogenase"/>
    <property type="match status" value="1"/>
</dbReference>
<dbReference type="Proteomes" id="UP001217754">
    <property type="component" value="Chromosome 9"/>
</dbReference>
<organism evidence="4 5">
    <name type="scientific">Malassezia japonica</name>
    <dbReference type="NCBI Taxonomy" id="223818"/>
    <lineage>
        <taxon>Eukaryota</taxon>
        <taxon>Fungi</taxon>
        <taxon>Dikarya</taxon>
        <taxon>Basidiomycota</taxon>
        <taxon>Ustilaginomycotina</taxon>
        <taxon>Malasseziomycetes</taxon>
        <taxon>Malasseziales</taxon>
        <taxon>Malasseziaceae</taxon>
        <taxon>Malassezia</taxon>
    </lineage>
</organism>
<evidence type="ECO:0000256" key="2">
    <source>
        <dbReference type="ARBA" id="ARBA00022737"/>
    </source>
</evidence>
<sequence length="383" mass="41188">MVRPAPAHRALLSANFNQDFSCIAVGTRSGYSITNCEPFGKVYSKDDGPTGLVEMLFCTSLVTTVALSDAKNSTSPRHLQIVNTKRESTICELSFPSTILNVRLNRRRLVVVLDAALFVYDISNMKLLHTIDTGPNPDGLCSLSPSSERCYVAYTAHVTSPSGAEGGATGSVVLYDLLSLSMANVIPAHRGRIACLALNAAGTLLATASEKGTVIRVFSVPDGKPLYQFRRGSYAARVYSLTFNAASTLLCVTSDTETVHLFKLVPSAGRVPDDPESAVQRKRNTSFLGAWREQSVSLSKNVAGSVGGYLPSTLTEMWEPQRDFAFLKLPTPGVRAVAAVSNTLPQVMVLTSEGLLYVYALDLERGGECILTRQHSLLDSAST</sequence>
<evidence type="ECO:0000313" key="4">
    <source>
        <dbReference type="EMBL" id="WFD41129.1"/>
    </source>
</evidence>
<comment type="similarity">
    <text evidence="3">Belongs to the WD repeat PROPPIN family.</text>
</comment>
<dbReference type="GeneID" id="85227775"/>
<gene>
    <name evidence="4" type="primary">ATG18</name>
    <name evidence="4" type="ORF">MJAP1_004124</name>
</gene>
<dbReference type="InterPro" id="IPR048720">
    <property type="entry name" value="PROPPIN"/>
</dbReference>
<dbReference type="SUPFAM" id="SSF50978">
    <property type="entry name" value="WD40 repeat-like"/>
    <property type="match status" value="1"/>
</dbReference>